<reference evidence="2 3" key="1">
    <citation type="submission" date="2014-06" db="EMBL/GenBank/DDBJ databases">
        <authorList>
            <consortium name="DOE Joint Genome Institute"/>
            <person name="Kuo A."/>
            <person name="Kohler A."/>
            <person name="Nagy L.G."/>
            <person name="Floudas D."/>
            <person name="Copeland A."/>
            <person name="Barry K.W."/>
            <person name="Cichocki N."/>
            <person name="Veneault-Fourrey C."/>
            <person name="LaButti K."/>
            <person name="Lindquist E.A."/>
            <person name="Lipzen A."/>
            <person name="Lundell T."/>
            <person name="Morin E."/>
            <person name="Murat C."/>
            <person name="Sun H."/>
            <person name="Tunlid A."/>
            <person name="Henrissat B."/>
            <person name="Grigoriev I.V."/>
            <person name="Hibbett D.S."/>
            <person name="Martin F."/>
            <person name="Nordberg H.P."/>
            <person name="Cantor M.N."/>
            <person name="Hua S.X."/>
        </authorList>
    </citation>
    <scope>NUCLEOTIDE SEQUENCE [LARGE SCALE GENOMIC DNA]</scope>
    <source>
        <strain evidence="2 3">ATCC 200175</strain>
    </source>
</reference>
<name>A0A0C9T8S0_PAXIN</name>
<sequence length="373" mass="40701">MERNYACGRPTTIWPELSLTGTHGLIWQLPVGRRKSPLSSSERVATLNHDQYVQVIAFSRSGRLIATRCNDNKVYLREAPASKDPKTTSPARSFSSFLDVSTHTSIPIVLKSLTSVQQRPAIPQLAGPSRNDARGLDPCWVTLPNRDPRTSPQAQRVLNKVGNMFANVFTRRSAGAAQTSPVRETVEPVKVAAGRDKTFWIVVAIPHDPDDDLPAATGTNSSETTTGNAATTDQSEPAGDSVIRTQPQRTEIPAVQDLFGVEKTDRSPDPSQTPTGETVTSNQRESIEMVAFPPAITQNLLVSPPSHTPRLTSSQALLQHDHTALSAITLSPIEIAMIEEYRRRQATSAFVKTAAQRTIMMTHVHHESSTPPP</sequence>
<reference evidence="3" key="2">
    <citation type="submission" date="2015-01" db="EMBL/GenBank/DDBJ databases">
        <title>Evolutionary Origins and Diversification of the Mycorrhizal Mutualists.</title>
        <authorList>
            <consortium name="DOE Joint Genome Institute"/>
            <consortium name="Mycorrhizal Genomics Consortium"/>
            <person name="Kohler A."/>
            <person name="Kuo A."/>
            <person name="Nagy L.G."/>
            <person name="Floudas D."/>
            <person name="Copeland A."/>
            <person name="Barry K.W."/>
            <person name="Cichocki N."/>
            <person name="Veneault-Fourrey C."/>
            <person name="LaButti K."/>
            <person name="Lindquist E.A."/>
            <person name="Lipzen A."/>
            <person name="Lundell T."/>
            <person name="Morin E."/>
            <person name="Murat C."/>
            <person name="Riley R."/>
            <person name="Ohm R."/>
            <person name="Sun H."/>
            <person name="Tunlid A."/>
            <person name="Henrissat B."/>
            <person name="Grigoriev I.V."/>
            <person name="Hibbett D.S."/>
            <person name="Martin F."/>
        </authorList>
    </citation>
    <scope>NUCLEOTIDE SEQUENCE [LARGE SCALE GENOMIC DNA]</scope>
    <source>
        <strain evidence="3">ATCC 200175</strain>
    </source>
</reference>
<proteinExistence type="predicted"/>
<organism evidence="2 3">
    <name type="scientific">Paxillus involutus ATCC 200175</name>
    <dbReference type="NCBI Taxonomy" id="664439"/>
    <lineage>
        <taxon>Eukaryota</taxon>
        <taxon>Fungi</taxon>
        <taxon>Dikarya</taxon>
        <taxon>Basidiomycota</taxon>
        <taxon>Agaricomycotina</taxon>
        <taxon>Agaricomycetes</taxon>
        <taxon>Agaricomycetidae</taxon>
        <taxon>Boletales</taxon>
        <taxon>Paxilineae</taxon>
        <taxon>Paxillaceae</taxon>
        <taxon>Paxillus</taxon>
    </lineage>
</organism>
<feature type="compositionally biased region" description="Low complexity" evidence="1">
    <location>
        <begin position="215"/>
        <end position="232"/>
    </location>
</feature>
<feature type="compositionally biased region" description="Polar residues" evidence="1">
    <location>
        <begin position="269"/>
        <end position="283"/>
    </location>
</feature>
<evidence type="ECO:0000313" key="2">
    <source>
        <dbReference type="EMBL" id="KIJ07538.1"/>
    </source>
</evidence>
<dbReference type="OrthoDB" id="10485458at2759"/>
<accession>A0A0C9T8S0</accession>
<dbReference type="Proteomes" id="UP000053647">
    <property type="component" value="Unassembled WGS sequence"/>
</dbReference>
<protein>
    <submittedName>
        <fullName evidence="2">Uncharacterized protein</fullName>
    </submittedName>
</protein>
<dbReference type="AlphaFoldDB" id="A0A0C9T8S0"/>
<keyword evidence="3" id="KW-1185">Reference proteome</keyword>
<evidence type="ECO:0000313" key="3">
    <source>
        <dbReference type="Proteomes" id="UP000053647"/>
    </source>
</evidence>
<dbReference type="HOGENOM" id="CLU_742066_0_0_1"/>
<dbReference type="EMBL" id="KN819859">
    <property type="protein sequence ID" value="KIJ07538.1"/>
    <property type="molecule type" value="Genomic_DNA"/>
</dbReference>
<evidence type="ECO:0000256" key="1">
    <source>
        <dbReference type="SAM" id="MobiDB-lite"/>
    </source>
</evidence>
<gene>
    <name evidence="2" type="ORF">PAXINDRAFT_19273</name>
</gene>
<feature type="region of interest" description="Disordered" evidence="1">
    <location>
        <begin position="207"/>
        <end position="283"/>
    </location>
</feature>